<dbReference type="Proteomes" id="UP000053447">
    <property type="component" value="Unassembled WGS sequence"/>
</dbReference>
<organism evidence="1 2">
    <name type="scientific">Pneumocystis jirovecii (strain RU7)</name>
    <name type="common">Human pneumocystis pneumonia agent</name>
    <dbReference type="NCBI Taxonomy" id="1408657"/>
    <lineage>
        <taxon>Eukaryota</taxon>
        <taxon>Fungi</taxon>
        <taxon>Dikarya</taxon>
        <taxon>Ascomycota</taxon>
        <taxon>Taphrinomycotina</taxon>
        <taxon>Pneumocystomycetes</taxon>
        <taxon>Pneumocystaceae</taxon>
        <taxon>Pneumocystis</taxon>
    </lineage>
</organism>
<evidence type="ECO:0000313" key="2">
    <source>
        <dbReference type="Proteomes" id="UP000053447"/>
    </source>
</evidence>
<name>A0A0W4ZHZ1_PNEJ7</name>
<reference evidence="2" key="1">
    <citation type="journal article" date="2016" name="Nat. Commun.">
        <title>Genome analysis of three Pneumocystis species reveals adaptation mechanisms to life exclusively in mammalian hosts.</title>
        <authorList>
            <person name="Ma L."/>
            <person name="Chen Z."/>
            <person name="Huang D.W."/>
            <person name="Kutty G."/>
            <person name="Ishihara M."/>
            <person name="Wang H."/>
            <person name="Abouelleil A."/>
            <person name="Bishop L."/>
            <person name="Davey E."/>
            <person name="Deng R."/>
            <person name="Deng X."/>
            <person name="Fan L."/>
            <person name="Fantoni G."/>
            <person name="Fitzgerald M."/>
            <person name="Gogineni E."/>
            <person name="Goldberg J.M."/>
            <person name="Handley G."/>
            <person name="Hu X."/>
            <person name="Huber C."/>
            <person name="Jiao X."/>
            <person name="Jones K."/>
            <person name="Levin J.Z."/>
            <person name="Liu Y."/>
            <person name="Macdonald P."/>
            <person name="Melnikov A."/>
            <person name="Raley C."/>
            <person name="Sassi M."/>
            <person name="Sherman B.T."/>
            <person name="Song X."/>
            <person name="Sykes S."/>
            <person name="Tran B."/>
            <person name="Walsh L."/>
            <person name="Xia Y."/>
            <person name="Yang J."/>
            <person name="Young S."/>
            <person name="Zeng Q."/>
            <person name="Zheng X."/>
            <person name="Stephens R."/>
            <person name="Nusbaum C."/>
            <person name="Birren B.W."/>
            <person name="Azadi P."/>
            <person name="Lempicki R.A."/>
            <person name="Cuomo C.A."/>
            <person name="Kovacs J.A."/>
        </authorList>
    </citation>
    <scope>NUCLEOTIDE SEQUENCE [LARGE SCALE GENOMIC DNA]</scope>
    <source>
        <strain evidence="2">RU7</strain>
    </source>
</reference>
<dbReference type="EMBL" id="LFWA01000013">
    <property type="protein sequence ID" value="KTW27978.1"/>
    <property type="molecule type" value="Genomic_DNA"/>
</dbReference>
<evidence type="ECO:0000313" key="1">
    <source>
        <dbReference type="EMBL" id="KTW27978.1"/>
    </source>
</evidence>
<dbReference type="VEuPathDB" id="FungiDB:T551_02945"/>
<protein>
    <submittedName>
        <fullName evidence="1">Uncharacterized protein</fullName>
    </submittedName>
</protein>
<accession>A0A0W4ZHZ1</accession>
<dbReference type="RefSeq" id="XP_018228749.1">
    <property type="nucleotide sequence ID" value="XM_018375208.1"/>
</dbReference>
<gene>
    <name evidence="1" type="ORF">T551_02945</name>
</gene>
<comment type="caution">
    <text evidence="1">The sequence shown here is derived from an EMBL/GenBank/DDBJ whole genome shotgun (WGS) entry which is preliminary data.</text>
</comment>
<sequence>MLCIYLNFPEFSALLFVRLFESGMNLLQYGSKKICNISVIISQISYIEIRITTNLFFTKITFFVQVFSKKIVFICKFVENIKAIIIVF</sequence>
<dbReference type="AlphaFoldDB" id="A0A0W4ZHZ1"/>
<dbReference type="GeneID" id="28941463"/>
<keyword evidence="2" id="KW-1185">Reference proteome</keyword>
<proteinExistence type="predicted"/>